<dbReference type="RefSeq" id="WP_096299554.1">
    <property type="nucleotide sequence ID" value="NZ_CP023406.1"/>
</dbReference>
<dbReference type="InterPro" id="IPR051606">
    <property type="entry name" value="Polyketide_Oxido-like"/>
</dbReference>
<dbReference type="SUPFAM" id="SSF51735">
    <property type="entry name" value="NAD(P)-binding Rossmann-fold domains"/>
    <property type="match status" value="1"/>
</dbReference>
<dbReference type="Gene3D" id="3.40.50.720">
    <property type="entry name" value="NAD(P)-binding Rossmann-like Domain"/>
    <property type="match status" value="1"/>
</dbReference>
<reference evidence="3" key="1">
    <citation type="submission" date="2017-09" db="EMBL/GenBank/DDBJ databases">
        <title>Luteimonas liuhanmingii sp.nov., isolated from the intestinal contents of Tibetan Plateau Pika in Yushu, Qinghai Province, China.</title>
        <authorList>
            <person name="Gui Z."/>
        </authorList>
    </citation>
    <scope>NUCLEOTIDE SEQUENCE [LARGE SCALE GENOMIC DNA]</scope>
    <source>
        <strain evidence="3">100111</strain>
    </source>
</reference>
<dbReference type="InterPro" id="IPR016040">
    <property type="entry name" value="NAD(P)-bd_dom"/>
</dbReference>
<accession>A0A290XGN6</accession>
<dbReference type="KEGG" id="lum:CNR27_13495"/>
<feature type="domain" description="NAD(P)-binding" evidence="1">
    <location>
        <begin position="8"/>
        <end position="188"/>
    </location>
</feature>
<dbReference type="GO" id="GO:0016646">
    <property type="term" value="F:oxidoreductase activity, acting on the CH-NH group of donors, NAD or NADP as acceptor"/>
    <property type="evidence" value="ECO:0007669"/>
    <property type="project" value="TreeGrafter"/>
</dbReference>
<dbReference type="InterPro" id="IPR036291">
    <property type="entry name" value="NAD(P)-bd_dom_sf"/>
</dbReference>
<evidence type="ECO:0000259" key="1">
    <source>
        <dbReference type="Pfam" id="PF13460"/>
    </source>
</evidence>
<dbReference type="AlphaFoldDB" id="A0A290XGN6"/>
<name>A0A290XGN6_9GAMM</name>
<dbReference type="OrthoDB" id="7352421at2"/>
<organism evidence="2 3">
    <name type="scientific">Luteimonas chenhongjianii</name>
    <dbReference type="NCBI Taxonomy" id="2006110"/>
    <lineage>
        <taxon>Bacteria</taxon>
        <taxon>Pseudomonadati</taxon>
        <taxon>Pseudomonadota</taxon>
        <taxon>Gammaproteobacteria</taxon>
        <taxon>Lysobacterales</taxon>
        <taxon>Lysobacteraceae</taxon>
        <taxon>Luteimonas</taxon>
    </lineage>
</organism>
<dbReference type="Proteomes" id="UP000218968">
    <property type="component" value="Chromosome"/>
</dbReference>
<dbReference type="EMBL" id="CP023406">
    <property type="protein sequence ID" value="ATD68315.1"/>
    <property type="molecule type" value="Genomic_DNA"/>
</dbReference>
<sequence>MQRIALIGITGRAGSRIASELLARGHRVTGIARNTADTPAEAGLSLHSADASRADALVPLLQGHDVVVSAARFDGGPTAEVLLEAVRRAGVPRLLVVGGAGSLEVAPGVALIDTPEFPPAYKAEAAAGRVFLDALRRADDIDWTFVSPAASFEPGARTGAFRLGGDALLVDAAGNSAISMEDYAIAFADEIERPAHPRQRFSVAY</sequence>
<protein>
    <submittedName>
        <fullName evidence="2">3-beta hydroxysteroid dehydrogenase</fullName>
    </submittedName>
</protein>
<evidence type="ECO:0000313" key="3">
    <source>
        <dbReference type="Proteomes" id="UP000218968"/>
    </source>
</evidence>
<dbReference type="Pfam" id="PF13460">
    <property type="entry name" value="NAD_binding_10"/>
    <property type="match status" value="1"/>
</dbReference>
<evidence type="ECO:0000313" key="2">
    <source>
        <dbReference type="EMBL" id="ATD68315.1"/>
    </source>
</evidence>
<keyword evidence="3" id="KW-1185">Reference proteome</keyword>
<proteinExistence type="predicted"/>
<dbReference type="PANTHER" id="PTHR43355">
    <property type="entry name" value="FLAVIN REDUCTASE (NADPH)"/>
    <property type="match status" value="1"/>
</dbReference>
<dbReference type="PANTHER" id="PTHR43355:SF2">
    <property type="entry name" value="FLAVIN REDUCTASE (NADPH)"/>
    <property type="match status" value="1"/>
</dbReference>
<gene>
    <name evidence="2" type="ORF">CNR27_13495</name>
</gene>